<comment type="subcellular location">
    <subcellularLocation>
        <location evidence="1">Membrane</location>
        <topology evidence="1">Multi-pass membrane protein</topology>
    </subcellularLocation>
</comment>
<organism evidence="12 13">
    <name type="scientific">Sclerotinia sclerotiorum (strain ATCC 18683 / 1980 / Ss-1)</name>
    <name type="common">White mold</name>
    <name type="synonym">Whetzelinia sclerotiorum</name>
    <dbReference type="NCBI Taxonomy" id="665079"/>
    <lineage>
        <taxon>Eukaryota</taxon>
        <taxon>Fungi</taxon>
        <taxon>Dikarya</taxon>
        <taxon>Ascomycota</taxon>
        <taxon>Pezizomycotina</taxon>
        <taxon>Leotiomycetes</taxon>
        <taxon>Helotiales</taxon>
        <taxon>Sclerotiniaceae</taxon>
        <taxon>Sclerotinia</taxon>
    </lineage>
</organism>
<feature type="domain" description="K+ potassium transporter C-terminal" evidence="11">
    <location>
        <begin position="560"/>
        <end position="771"/>
    </location>
</feature>
<evidence type="ECO:0000256" key="6">
    <source>
        <dbReference type="ARBA" id="ARBA00022989"/>
    </source>
</evidence>
<evidence type="ECO:0000313" key="12">
    <source>
        <dbReference type="EMBL" id="APA10178.1"/>
    </source>
</evidence>
<evidence type="ECO:0000259" key="10">
    <source>
        <dbReference type="Pfam" id="PF02705"/>
    </source>
</evidence>
<dbReference type="EMBL" id="CP017819">
    <property type="protein sequence ID" value="APA10178.1"/>
    <property type="molecule type" value="Genomic_DNA"/>
</dbReference>
<dbReference type="Proteomes" id="UP000177798">
    <property type="component" value="Chromosome 6"/>
</dbReference>
<evidence type="ECO:0000259" key="11">
    <source>
        <dbReference type="Pfam" id="PF22776"/>
    </source>
</evidence>
<name>A0A1D9Q5F5_SCLS1</name>
<dbReference type="OMA" id="VTFITTC"/>
<feature type="transmembrane region" description="Helical" evidence="9">
    <location>
        <begin position="339"/>
        <end position="361"/>
    </location>
</feature>
<keyword evidence="8 9" id="KW-0472">Membrane</keyword>
<evidence type="ECO:0008006" key="14">
    <source>
        <dbReference type="Google" id="ProtNLM"/>
    </source>
</evidence>
<dbReference type="GO" id="GO:0016020">
    <property type="term" value="C:membrane"/>
    <property type="evidence" value="ECO:0007669"/>
    <property type="project" value="UniProtKB-SubCell"/>
</dbReference>
<dbReference type="OrthoDB" id="504708at2759"/>
<feature type="transmembrane region" description="Helical" evidence="9">
    <location>
        <begin position="309"/>
        <end position="327"/>
    </location>
</feature>
<feature type="transmembrane region" description="Helical" evidence="9">
    <location>
        <begin position="381"/>
        <end position="405"/>
    </location>
</feature>
<keyword evidence="6 9" id="KW-1133">Transmembrane helix</keyword>
<keyword evidence="3" id="KW-0633">Potassium transport</keyword>
<dbReference type="GO" id="GO:0015079">
    <property type="term" value="F:potassium ion transmembrane transporter activity"/>
    <property type="evidence" value="ECO:0007669"/>
    <property type="project" value="InterPro"/>
</dbReference>
<feature type="transmembrane region" description="Helical" evidence="9">
    <location>
        <begin position="69"/>
        <end position="93"/>
    </location>
</feature>
<reference evidence="13" key="1">
    <citation type="journal article" date="2017" name="Genome Biol. Evol.">
        <title>The complete genome sequence of the phytopathogenic fungus Sclerotinia sclerotiorum reveals insights into the genome architecture of broad host range pathogens.</title>
        <authorList>
            <person name="Derbyshire M."/>
            <person name="Denton-Giles M."/>
            <person name="Hegedus D."/>
            <person name="Seifbarghy S."/>
            <person name="Rollins J."/>
            <person name="van Kan J."/>
            <person name="Seidl M.F."/>
            <person name="Faino L."/>
            <person name="Mbengue M."/>
            <person name="Navaud O."/>
            <person name="Raffaele S."/>
            <person name="Hammond-Kosack K."/>
            <person name="Heard S."/>
            <person name="Oliver R."/>
        </authorList>
    </citation>
    <scope>NUCLEOTIDE SEQUENCE [LARGE SCALE GENOMIC DNA]</scope>
    <source>
        <strain evidence="13">ATCC 18683 / 1980 / Ss-1</strain>
    </source>
</reference>
<dbReference type="PANTHER" id="PTHR30540">
    <property type="entry name" value="OSMOTIC STRESS POTASSIUM TRANSPORTER"/>
    <property type="match status" value="1"/>
</dbReference>
<dbReference type="InterPro" id="IPR053951">
    <property type="entry name" value="K_trans_N"/>
</dbReference>
<gene>
    <name evidence="12" type="ORF">sscle_06g049480</name>
</gene>
<keyword evidence="5" id="KW-0630">Potassium</keyword>
<evidence type="ECO:0000256" key="5">
    <source>
        <dbReference type="ARBA" id="ARBA00022958"/>
    </source>
</evidence>
<evidence type="ECO:0000256" key="7">
    <source>
        <dbReference type="ARBA" id="ARBA00023065"/>
    </source>
</evidence>
<dbReference type="AlphaFoldDB" id="A0A1D9Q5F5"/>
<dbReference type="KEGG" id="ssl:SS1G_07398"/>
<protein>
    <recommendedName>
        <fullName evidence="14">Potassium uptake protein</fullName>
    </recommendedName>
</protein>
<feature type="transmembrane region" description="Helical" evidence="9">
    <location>
        <begin position="226"/>
        <end position="249"/>
    </location>
</feature>
<keyword evidence="2" id="KW-0813">Transport</keyword>
<feature type="transmembrane region" description="Helical" evidence="9">
    <location>
        <begin position="497"/>
        <end position="516"/>
    </location>
</feature>
<dbReference type="Pfam" id="PF02705">
    <property type="entry name" value="K_trans"/>
    <property type="match status" value="1"/>
</dbReference>
<evidence type="ECO:0000256" key="1">
    <source>
        <dbReference type="ARBA" id="ARBA00004141"/>
    </source>
</evidence>
<feature type="transmembrane region" description="Helical" evidence="9">
    <location>
        <begin position="105"/>
        <end position="126"/>
    </location>
</feature>
<feature type="transmembrane region" description="Helical" evidence="9">
    <location>
        <begin position="439"/>
        <end position="462"/>
    </location>
</feature>
<dbReference type="InterPro" id="IPR053952">
    <property type="entry name" value="K_trans_C"/>
</dbReference>
<sequence>MADPAQQIHFGDEIKPMRSNRSNGLAFGDVLAESKVSQAATSHDFEEKALEIANEDLNKKKQTYTGWMLMWLAYQSVGVIYGDIGTSPLYVYSSTFTNHPSYDDLVGALSIIIWTLTLMVSVKYVFIVLSADDDGEGGTFALHSLLARYAHIVQLDPKISGMVKMERHDTNELRPSNNNIRTFIEGSAVARVVLKFLGVVGVSMVMSDGVLTPAQSVLGAIQGIEVAQPGISTSTIVGTTCAILILLFAIQPFGTTKIASAFAPIVIIWLLFNMCTGIYNLAQYDHTVLKAFSPYFAGAYFMRNKEEGWQSLGGLLLAFTGVEALFADLGAFSKRAVQISWLGFTYPCLLLAYIGQAAYISQDTTRTAYANPFFNTVPPGTFYFALVIAVLAAIVASQAMITASFQLLSQVMRLSYFPHIKTVHTSKLFHGQTTRLGNAYGVCVIFVTFITTCMVSLVAIIIWRINVLIVLIFFLIFATLDGIYLSSALRKVPTGAWFTLLLASILSSIFILWRYGKEQQWTSESQDRIPPSHFITSDPLTPNLNFLTAAFGSAPLTTVPSIGIFFDKIGDQLPIVFTQFVRKFCATPEIIIFLHMRPLSIPHVPDTHRYVIQRTSIPSCYRITIRHGYTDDIITPSIGSTLISQLILFITREQATFTGLQSHLGTSEKENYNIQSPLPTSNSNANATNILHTPTIQAELDKIQHAASNQIVYVLGKEQMKIARRGGKNIRNWIRSAVLWVFLWMRENSRGKMADLDLPVEGLVEVGFVKVI</sequence>
<evidence type="ECO:0000256" key="4">
    <source>
        <dbReference type="ARBA" id="ARBA00022692"/>
    </source>
</evidence>
<evidence type="ECO:0000313" key="13">
    <source>
        <dbReference type="Proteomes" id="UP000177798"/>
    </source>
</evidence>
<evidence type="ECO:0000256" key="9">
    <source>
        <dbReference type="SAM" id="Phobius"/>
    </source>
</evidence>
<accession>A0A1D9Q5F5</accession>
<dbReference type="VEuPathDB" id="FungiDB:sscle_06g049480"/>
<dbReference type="RefSeq" id="XP_001591952.1">
    <property type="nucleotide sequence ID" value="XM_001591902.1"/>
</dbReference>
<keyword evidence="4 9" id="KW-0812">Transmembrane</keyword>
<dbReference type="Pfam" id="PF22776">
    <property type="entry name" value="K_trans_C"/>
    <property type="match status" value="1"/>
</dbReference>
<evidence type="ECO:0000256" key="8">
    <source>
        <dbReference type="ARBA" id="ARBA00023136"/>
    </source>
</evidence>
<keyword evidence="7" id="KW-0406">Ion transport</keyword>
<proteinExistence type="predicted"/>
<feature type="transmembrane region" description="Helical" evidence="9">
    <location>
        <begin position="261"/>
        <end position="282"/>
    </location>
</feature>
<evidence type="ECO:0000256" key="3">
    <source>
        <dbReference type="ARBA" id="ARBA00022538"/>
    </source>
</evidence>
<feature type="transmembrane region" description="Helical" evidence="9">
    <location>
        <begin position="188"/>
        <end position="206"/>
    </location>
</feature>
<feature type="domain" description="K+ potassium transporter integral membrane" evidence="10">
    <location>
        <begin position="72"/>
        <end position="432"/>
    </location>
</feature>
<feature type="transmembrane region" description="Helical" evidence="9">
    <location>
        <begin position="468"/>
        <end position="485"/>
    </location>
</feature>
<dbReference type="InterPro" id="IPR003855">
    <property type="entry name" value="K+_transporter"/>
</dbReference>
<dbReference type="PANTHER" id="PTHR30540:SF83">
    <property type="entry name" value="K+ POTASSIUM TRANSPORTER"/>
    <property type="match status" value="1"/>
</dbReference>
<evidence type="ECO:0000256" key="2">
    <source>
        <dbReference type="ARBA" id="ARBA00022448"/>
    </source>
</evidence>